<dbReference type="InterPro" id="IPR000238">
    <property type="entry name" value="RbfA"/>
</dbReference>
<dbReference type="PATRIC" id="fig|398512.5.peg.186"/>
<dbReference type="AlphaFoldDB" id="A0A0L6JGS8"/>
<dbReference type="InterPro" id="IPR020053">
    <property type="entry name" value="Ribosome-bd_factorA_CS"/>
</dbReference>
<evidence type="ECO:0000313" key="4">
    <source>
        <dbReference type="Proteomes" id="UP000036923"/>
    </source>
</evidence>
<dbReference type="OrthoDB" id="307788at2"/>
<dbReference type="PANTHER" id="PTHR33515:SF1">
    <property type="entry name" value="RIBOSOME-BINDING FACTOR A, CHLOROPLASTIC-RELATED"/>
    <property type="match status" value="1"/>
</dbReference>
<keyword evidence="2" id="KW-0963">Cytoplasm</keyword>
<dbReference type="GO" id="GO:0030490">
    <property type="term" value="P:maturation of SSU-rRNA"/>
    <property type="evidence" value="ECO:0007669"/>
    <property type="project" value="UniProtKB-UniRule"/>
</dbReference>
<accession>A0A0L6JGS8</accession>
<evidence type="ECO:0000313" key="3">
    <source>
        <dbReference type="EMBL" id="KNY24919.1"/>
    </source>
</evidence>
<gene>
    <name evidence="2" type="primary">rbfA</name>
    <name evidence="3" type="ORF">Bccel_0176</name>
</gene>
<evidence type="ECO:0000256" key="2">
    <source>
        <dbReference type="HAMAP-Rule" id="MF_00003"/>
    </source>
</evidence>
<dbReference type="STRING" id="398512.Bccel_0176"/>
<dbReference type="Gene3D" id="3.30.300.20">
    <property type="match status" value="1"/>
</dbReference>
<keyword evidence="4" id="KW-1185">Reference proteome</keyword>
<dbReference type="GO" id="GO:0043024">
    <property type="term" value="F:ribosomal small subunit binding"/>
    <property type="evidence" value="ECO:0007669"/>
    <property type="project" value="TreeGrafter"/>
</dbReference>
<dbReference type="InterPro" id="IPR015946">
    <property type="entry name" value="KH_dom-like_a/b"/>
</dbReference>
<proteinExistence type="inferred from homology"/>
<dbReference type="PANTHER" id="PTHR33515">
    <property type="entry name" value="RIBOSOME-BINDING FACTOR A, CHLOROPLASTIC-RELATED"/>
    <property type="match status" value="1"/>
</dbReference>
<comment type="subcellular location">
    <subcellularLocation>
        <location evidence="2">Cytoplasm</location>
    </subcellularLocation>
</comment>
<comment type="subunit">
    <text evidence="2">Monomer. Binds 30S ribosomal subunits, but not 50S ribosomal subunits or 70S ribosomes.</text>
</comment>
<dbReference type="SUPFAM" id="SSF89919">
    <property type="entry name" value="Ribosome-binding factor A, RbfA"/>
    <property type="match status" value="1"/>
</dbReference>
<comment type="function">
    <text evidence="2">One of several proteins that assist in the late maturation steps of the functional core of the 30S ribosomal subunit. Associates with free 30S ribosomal subunits (but not with 30S subunits that are part of 70S ribosomes or polysomes). Required for efficient processing of 16S rRNA. May interact with the 5'-terminal helix region of 16S rRNA.</text>
</comment>
<reference evidence="4" key="1">
    <citation type="submission" date="2015-07" db="EMBL/GenBank/DDBJ databases">
        <title>Near-Complete Genome Sequence of the Cellulolytic Bacterium Bacteroides (Pseudobacteroides) cellulosolvens ATCC 35603.</title>
        <authorList>
            <person name="Dassa B."/>
            <person name="Utturkar S.M."/>
            <person name="Klingeman D.M."/>
            <person name="Hurt R.A."/>
            <person name="Keller M."/>
            <person name="Xu J."/>
            <person name="Reddy Y.H.K."/>
            <person name="Borovok I."/>
            <person name="Grinberg I.R."/>
            <person name="Lamed R."/>
            <person name="Zhivin O."/>
            <person name="Bayer E.A."/>
            <person name="Brown S.D."/>
        </authorList>
    </citation>
    <scope>NUCLEOTIDE SEQUENCE [LARGE SCALE GENOMIC DNA]</scope>
    <source>
        <strain evidence="4">DSM 2933</strain>
    </source>
</reference>
<dbReference type="GO" id="GO:0005829">
    <property type="term" value="C:cytosol"/>
    <property type="evidence" value="ECO:0007669"/>
    <property type="project" value="TreeGrafter"/>
</dbReference>
<dbReference type="Pfam" id="PF02033">
    <property type="entry name" value="RBFA"/>
    <property type="match status" value="1"/>
</dbReference>
<dbReference type="InterPro" id="IPR023799">
    <property type="entry name" value="RbfA_dom_sf"/>
</dbReference>
<comment type="caution">
    <text evidence="3">The sequence shown here is derived from an EMBL/GenBank/DDBJ whole genome shotgun (WGS) entry which is preliminary data.</text>
</comment>
<dbReference type="EMBL" id="LGTC01000001">
    <property type="protein sequence ID" value="KNY24919.1"/>
    <property type="molecule type" value="Genomic_DNA"/>
</dbReference>
<comment type="similarity">
    <text evidence="2">Belongs to the RbfA family.</text>
</comment>
<name>A0A0L6JGS8_9FIRM</name>
<sequence>MGDRTSRISEEMRKEISGIIMSELKDPRLPSMISVVSVNVTKDLRHAKVYISVLGSAEDKKNAQEGLRSAAGFIRREVGHRMQLRYTPEMHFEIDDSIEHGVYMTKLINETVKGDSE</sequence>
<evidence type="ECO:0000256" key="1">
    <source>
        <dbReference type="ARBA" id="ARBA00022517"/>
    </source>
</evidence>
<dbReference type="HAMAP" id="MF_00003">
    <property type="entry name" value="RbfA"/>
    <property type="match status" value="1"/>
</dbReference>
<keyword evidence="1 2" id="KW-0690">Ribosome biogenesis</keyword>
<dbReference type="Proteomes" id="UP000036923">
    <property type="component" value="Unassembled WGS sequence"/>
</dbReference>
<dbReference type="PROSITE" id="PS01319">
    <property type="entry name" value="RBFA"/>
    <property type="match status" value="1"/>
</dbReference>
<dbReference type="NCBIfam" id="TIGR00082">
    <property type="entry name" value="rbfA"/>
    <property type="match status" value="1"/>
</dbReference>
<dbReference type="eggNOG" id="COG0858">
    <property type="taxonomic scope" value="Bacteria"/>
</dbReference>
<organism evidence="3 4">
    <name type="scientific">Pseudobacteroides cellulosolvens ATCC 35603 = DSM 2933</name>
    <dbReference type="NCBI Taxonomy" id="398512"/>
    <lineage>
        <taxon>Bacteria</taxon>
        <taxon>Bacillati</taxon>
        <taxon>Bacillota</taxon>
        <taxon>Clostridia</taxon>
        <taxon>Eubacteriales</taxon>
        <taxon>Oscillospiraceae</taxon>
        <taxon>Pseudobacteroides</taxon>
    </lineage>
</organism>
<dbReference type="RefSeq" id="WP_036939584.1">
    <property type="nucleotide sequence ID" value="NZ_JQKC01000009.1"/>
</dbReference>
<protein>
    <recommendedName>
        <fullName evidence="2">Ribosome-binding factor A</fullName>
    </recommendedName>
</protein>